<proteinExistence type="predicted"/>
<sequence length="339" mass="37876">MIGISCQDSITETIEKDEVNQLSANTNLSNLLGRVALNDGSKDNIIDRANNISIVLPITVIVNGIEINITSVSDYQLVENAIEAFPDDNDIINIIFPIDIILPDYTRVTISNQAQFDFYVNQSTEDNEIDEDLECIDFKYPISFEALAFNASIPTTIVITNDAELYELIENLDNFASVNFNFPITLVTFENIEIAVTDLDALESAIENTIDICDEDDDFDFNDDDEAVLFDFLTRGDWIIDEYSTDEEEFTEDYNGYIFTFESAMSVSSVNDASTVSGTWTIDNTDPNNLLVVLDFGAVMPHSNLNESWKITNLEADSLSLEIGSESNGDLKVLVFEKL</sequence>
<gene>
    <name evidence="1" type="ORF">ACFO5O_05065</name>
</gene>
<evidence type="ECO:0000313" key="1">
    <source>
        <dbReference type="EMBL" id="MFC4721676.1"/>
    </source>
</evidence>
<reference evidence="2" key="1">
    <citation type="journal article" date="2019" name="Int. J. Syst. Evol. Microbiol.">
        <title>The Global Catalogue of Microorganisms (GCM) 10K type strain sequencing project: providing services to taxonomists for standard genome sequencing and annotation.</title>
        <authorList>
            <consortium name="The Broad Institute Genomics Platform"/>
            <consortium name="The Broad Institute Genome Sequencing Center for Infectious Disease"/>
            <person name="Wu L."/>
            <person name="Ma J."/>
        </authorList>
    </citation>
    <scope>NUCLEOTIDE SEQUENCE [LARGE SCALE GENOMIC DNA]</scope>
    <source>
        <strain evidence="2">CCUG 63682</strain>
    </source>
</reference>
<dbReference type="RefSeq" id="WP_387961540.1">
    <property type="nucleotide sequence ID" value="NZ_JBHSGP010000008.1"/>
</dbReference>
<evidence type="ECO:0008006" key="3">
    <source>
        <dbReference type="Google" id="ProtNLM"/>
    </source>
</evidence>
<keyword evidence="2" id="KW-1185">Reference proteome</keyword>
<name>A0ABV9N2M4_9FLAO</name>
<evidence type="ECO:0000313" key="2">
    <source>
        <dbReference type="Proteomes" id="UP001595953"/>
    </source>
</evidence>
<organism evidence="1 2">
    <name type="scientific">Geojedonia litorea</name>
    <dbReference type="NCBI Taxonomy" id="1268269"/>
    <lineage>
        <taxon>Bacteria</taxon>
        <taxon>Pseudomonadati</taxon>
        <taxon>Bacteroidota</taxon>
        <taxon>Flavobacteriia</taxon>
        <taxon>Flavobacteriales</taxon>
        <taxon>Flavobacteriaceae</taxon>
        <taxon>Geojedonia</taxon>
    </lineage>
</organism>
<dbReference type="Proteomes" id="UP001595953">
    <property type="component" value="Unassembled WGS sequence"/>
</dbReference>
<protein>
    <recommendedName>
        <fullName evidence="3">Lipocalin-like domain-containing protein</fullName>
    </recommendedName>
</protein>
<comment type="caution">
    <text evidence="1">The sequence shown here is derived from an EMBL/GenBank/DDBJ whole genome shotgun (WGS) entry which is preliminary data.</text>
</comment>
<dbReference type="EMBL" id="JBHSGP010000008">
    <property type="protein sequence ID" value="MFC4721676.1"/>
    <property type="molecule type" value="Genomic_DNA"/>
</dbReference>
<accession>A0ABV9N2M4</accession>